<dbReference type="Pfam" id="PF08885">
    <property type="entry name" value="GSCFA"/>
    <property type="match status" value="1"/>
</dbReference>
<dbReference type="PROSITE" id="PS51257">
    <property type="entry name" value="PROKAR_LIPOPROTEIN"/>
    <property type="match status" value="1"/>
</dbReference>
<feature type="domain" description="GSCFA" evidence="1">
    <location>
        <begin position="22"/>
        <end position="255"/>
    </location>
</feature>
<gene>
    <name evidence="2" type="ORF">CBG49_11255</name>
</gene>
<evidence type="ECO:0000313" key="2">
    <source>
        <dbReference type="EMBL" id="ASF43605.1"/>
    </source>
</evidence>
<dbReference type="InterPro" id="IPR014982">
    <property type="entry name" value="GSCFA"/>
</dbReference>
<dbReference type="Proteomes" id="UP000197007">
    <property type="component" value="Chromosome"/>
</dbReference>
<organism evidence="2 3">
    <name type="scientific">Capnocytophaga endodontalis</name>
    <dbReference type="NCBI Taxonomy" id="2708117"/>
    <lineage>
        <taxon>Bacteria</taxon>
        <taxon>Pseudomonadati</taxon>
        <taxon>Bacteroidota</taxon>
        <taxon>Flavobacteriia</taxon>
        <taxon>Flavobacteriales</taxon>
        <taxon>Flavobacteriaceae</taxon>
        <taxon>Capnocytophaga</taxon>
    </lineage>
</organism>
<evidence type="ECO:0000313" key="3">
    <source>
        <dbReference type="Proteomes" id="UP000197007"/>
    </source>
</evidence>
<dbReference type="KEGG" id="capn:CBG49_11255"/>
<name>A0A1Z4BQN8_9FLAO</name>
<keyword evidence="3" id="KW-1185">Reference proteome</keyword>
<reference evidence="3" key="1">
    <citation type="submission" date="2017-06" db="EMBL/GenBank/DDBJ databases">
        <title>Complete genome sequence of Capnocytophaga sp. KCOM 1579 (=ChDC OS43) isolated from a human refractory periapical abscess lesion.</title>
        <authorList>
            <person name="Kook J.-K."/>
            <person name="Park S.-N."/>
            <person name="Lim Y.K."/>
            <person name="Roh H."/>
        </authorList>
    </citation>
    <scope>NUCLEOTIDE SEQUENCE [LARGE SCALE GENOMIC DNA]</scope>
    <source>
        <strain evidence="3">ChDC OS43</strain>
    </source>
</reference>
<evidence type="ECO:0000259" key="1">
    <source>
        <dbReference type="Pfam" id="PF08885"/>
    </source>
</evidence>
<dbReference type="RefSeq" id="WP_088594544.1">
    <property type="nucleotide sequence ID" value="NZ_CP022022.1"/>
</dbReference>
<proteinExistence type="predicted"/>
<dbReference type="SUPFAM" id="SSF52266">
    <property type="entry name" value="SGNH hydrolase"/>
    <property type="match status" value="1"/>
</dbReference>
<dbReference type="AlphaFoldDB" id="A0A1Z4BQN8"/>
<sequence>MDFRTIVPISKANSNITYYSSIVSLGSCFAVNMAQKFAYYKFSITVNPFGVLFHPQAIEYILQHTIAHTPYTAEDFFLHDELWHSFYFHSDMSRPSLKEAIHLANSQQIQLQQALQEASFCFITLGTAWVYIYNSTDTIVANCHKLPAQHFSKRLLSIEEITESLNHIITLLTQLNPSINVIFTISPVRHIKDGFLENQVSKSQLFSALYPLITNNKSLYFPAYELLSDELRDYRFYANDMVHPSEMAINYIWERLVTTYIETATQADMKQVDSIQKGLSHRPFNPETESHQQFLAQLQQKMEAFTMKYPHIRF</sequence>
<dbReference type="EMBL" id="CP022022">
    <property type="protein sequence ID" value="ASF43605.1"/>
    <property type="molecule type" value="Genomic_DNA"/>
</dbReference>
<accession>A0A1Z4BQN8</accession>
<protein>
    <submittedName>
        <fullName evidence="2">GSCFA domain-containing protein</fullName>
    </submittedName>
</protein>